<protein>
    <submittedName>
        <fullName evidence="9">Type II secretion system protein J</fullName>
    </submittedName>
</protein>
<dbReference type="PANTHER" id="PTHR39583">
    <property type="entry name" value="TYPE II SECRETION SYSTEM PROTEIN J-RELATED"/>
    <property type="match status" value="1"/>
</dbReference>
<evidence type="ECO:0000256" key="4">
    <source>
        <dbReference type="ARBA" id="ARBA00022519"/>
    </source>
</evidence>
<dbReference type="PROSITE" id="PS00409">
    <property type="entry name" value="PROKAR_NTER_METHYL"/>
    <property type="match status" value="1"/>
</dbReference>
<dbReference type="NCBIfam" id="TIGR02532">
    <property type="entry name" value="IV_pilin_GFxxxE"/>
    <property type="match status" value="1"/>
</dbReference>
<evidence type="ECO:0000313" key="9">
    <source>
        <dbReference type="EMBL" id="MFC3148791.1"/>
    </source>
</evidence>
<evidence type="ECO:0000256" key="5">
    <source>
        <dbReference type="ARBA" id="ARBA00022692"/>
    </source>
</evidence>
<keyword evidence="10" id="KW-1185">Reference proteome</keyword>
<evidence type="ECO:0000256" key="3">
    <source>
        <dbReference type="ARBA" id="ARBA00022481"/>
    </source>
</evidence>
<dbReference type="PANTHER" id="PTHR39583:SF2">
    <property type="entry name" value="TYPE II SECRETION SYSTEM PROTEIN J"/>
    <property type="match status" value="1"/>
</dbReference>
<dbReference type="Pfam" id="PF07963">
    <property type="entry name" value="N_methyl"/>
    <property type="match status" value="1"/>
</dbReference>
<sequence length="213" mass="22708">MNLVQRTRGFTLIELLVALTILAMMSLMAWYGLDGVIRSRAQSQSDADRLARMAAALDQLAADARAASDLGTEGVFMLADGLQITRNTTLADGRSETVIARWEVLDGALIRTLLPLPSNAAGAAASTSVATGGNSTPQPISVESAGPTIVRLEAMTGLQAFDVRVFAAGRWWSRQDWAQARLENRLPAPLQGLGVKLQLPQGEVQRTLVLAGQ</sequence>
<organism evidence="9 10">
    <name type="scientific">Piscinibacterium candidicorallinum</name>
    <dbReference type="NCBI Taxonomy" id="1793872"/>
    <lineage>
        <taxon>Bacteria</taxon>
        <taxon>Pseudomonadati</taxon>
        <taxon>Pseudomonadota</taxon>
        <taxon>Betaproteobacteria</taxon>
        <taxon>Burkholderiales</taxon>
        <taxon>Piscinibacterium</taxon>
    </lineage>
</organism>
<dbReference type="InterPro" id="IPR045584">
    <property type="entry name" value="Pilin-like"/>
</dbReference>
<dbReference type="Proteomes" id="UP001595556">
    <property type="component" value="Unassembled WGS sequence"/>
</dbReference>
<dbReference type="InterPro" id="IPR051621">
    <property type="entry name" value="T2SS_protein_J"/>
</dbReference>
<evidence type="ECO:0000256" key="2">
    <source>
        <dbReference type="ARBA" id="ARBA00022475"/>
    </source>
</evidence>
<dbReference type="InterPro" id="IPR012902">
    <property type="entry name" value="N_methyl_site"/>
</dbReference>
<feature type="transmembrane region" description="Helical" evidence="8">
    <location>
        <begin position="12"/>
        <end position="33"/>
    </location>
</feature>
<proteinExistence type="predicted"/>
<evidence type="ECO:0000256" key="8">
    <source>
        <dbReference type="SAM" id="Phobius"/>
    </source>
</evidence>
<evidence type="ECO:0000313" key="10">
    <source>
        <dbReference type="Proteomes" id="UP001595556"/>
    </source>
</evidence>
<gene>
    <name evidence="9" type="ORF">ACFOEN_14255</name>
</gene>
<keyword evidence="5 8" id="KW-0812">Transmembrane</keyword>
<evidence type="ECO:0000256" key="7">
    <source>
        <dbReference type="ARBA" id="ARBA00023136"/>
    </source>
</evidence>
<comment type="caution">
    <text evidence="9">The sequence shown here is derived from an EMBL/GenBank/DDBJ whole genome shotgun (WGS) entry which is preliminary data.</text>
</comment>
<keyword evidence="7 8" id="KW-0472">Membrane</keyword>
<reference evidence="10" key="1">
    <citation type="journal article" date="2019" name="Int. J. Syst. Evol. Microbiol.">
        <title>The Global Catalogue of Microorganisms (GCM) 10K type strain sequencing project: providing services to taxonomists for standard genome sequencing and annotation.</title>
        <authorList>
            <consortium name="The Broad Institute Genomics Platform"/>
            <consortium name="The Broad Institute Genome Sequencing Center for Infectious Disease"/>
            <person name="Wu L."/>
            <person name="Ma J."/>
        </authorList>
    </citation>
    <scope>NUCLEOTIDE SEQUENCE [LARGE SCALE GENOMIC DNA]</scope>
    <source>
        <strain evidence="10">KCTC 52168</strain>
    </source>
</reference>
<accession>A0ABV7H858</accession>
<comment type="subcellular location">
    <subcellularLocation>
        <location evidence="1">Cell inner membrane</location>
        <topology evidence="1">Single-pass membrane protein</topology>
    </subcellularLocation>
</comment>
<keyword evidence="4" id="KW-0997">Cell inner membrane</keyword>
<keyword evidence="2" id="KW-1003">Cell membrane</keyword>
<name>A0ABV7H858_9BURK</name>
<keyword evidence="3" id="KW-0488">Methylation</keyword>
<dbReference type="RefSeq" id="WP_377305038.1">
    <property type="nucleotide sequence ID" value="NZ_CP180191.1"/>
</dbReference>
<keyword evidence="6 8" id="KW-1133">Transmembrane helix</keyword>
<evidence type="ECO:0000256" key="6">
    <source>
        <dbReference type="ARBA" id="ARBA00022989"/>
    </source>
</evidence>
<dbReference type="SUPFAM" id="SSF54523">
    <property type="entry name" value="Pili subunits"/>
    <property type="match status" value="1"/>
</dbReference>
<dbReference type="EMBL" id="JBHRTI010000007">
    <property type="protein sequence ID" value="MFC3148791.1"/>
    <property type="molecule type" value="Genomic_DNA"/>
</dbReference>
<evidence type="ECO:0000256" key="1">
    <source>
        <dbReference type="ARBA" id="ARBA00004377"/>
    </source>
</evidence>